<evidence type="ECO:0008006" key="4">
    <source>
        <dbReference type="Google" id="ProtNLM"/>
    </source>
</evidence>
<protein>
    <recommendedName>
        <fullName evidence="4">Secreted protein</fullName>
    </recommendedName>
</protein>
<dbReference type="GeneID" id="37011381"/>
<feature type="signal peptide" evidence="1">
    <location>
        <begin position="1"/>
        <end position="26"/>
    </location>
</feature>
<organism evidence="2 3">
    <name type="scientific">Pseudomicrostroma glucosiphilum</name>
    <dbReference type="NCBI Taxonomy" id="1684307"/>
    <lineage>
        <taxon>Eukaryota</taxon>
        <taxon>Fungi</taxon>
        <taxon>Dikarya</taxon>
        <taxon>Basidiomycota</taxon>
        <taxon>Ustilaginomycotina</taxon>
        <taxon>Exobasidiomycetes</taxon>
        <taxon>Microstromatales</taxon>
        <taxon>Microstromatales incertae sedis</taxon>
        <taxon>Pseudomicrostroma</taxon>
    </lineage>
</organism>
<accession>A0A316U600</accession>
<evidence type="ECO:0000313" key="3">
    <source>
        <dbReference type="Proteomes" id="UP000245942"/>
    </source>
</evidence>
<feature type="chain" id="PRO_5016269934" description="Secreted protein" evidence="1">
    <location>
        <begin position="27"/>
        <end position="78"/>
    </location>
</feature>
<evidence type="ECO:0000313" key="2">
    <source>
        <dbReference type="EMBL" id="PWN20687.1"/>
    </source>
</evidence>
<keyword evidence="1" id="KW-0732">Signal</keyword>
<name>A0A316U600_9BASI</name>
<evidence type="ECO:0000256" key="1">
    <source>
        <dbReference type="SAM" id="SignalP"/>
    </source>
</evidence>
<dbReference type="AlphaFoldDB" id="A0A316U600"/>
<dbReference type="EMBL" id="KZ819327">
    <property type="protein sequence ID" value="PWN20687.1"/>
    <property type="molecule type" value="Genomic_DNA"/>
</dbReference>
<dbReference type="Proteomes" id="UP000245942">
    <property type="component" value="Unassembled WGS sequence"/>
</dbReference>
<reference evidence="2 3" key="1">
    <citation type="journal article" date="2018" name="Mol. Biol. Evol.">
        <title>Broad Genomic Sampling Reveals a Smut Pathogenic Ancestry of the Fungal Clade Ustilaginomycotina.</title>
        <authorList>
            <person name="Kijpornyongpan T."/>
            <person name="Mondo S.J."/>
            <person name="Barry K."/>
            <person name="Sandor L."/>
            <person name="Lee J."/>
            <person name="Lipzen A."/>
            <person name="Pangilinan J."/>
            <person name="LaButti K."/>
            <person name="Hainaut M."/>
            <person name="Henrissat B."/>
            <person name="Grigoriev I.V."/>
            <person name="Spatafora J.W."/>
            <person name="Aime M.C."/>
        </authorList>
    </citation>
    <scope>NUCLEOTIDE SEQUENCE [LARGE SCALE GENOMIC DNA]</scope>
    <source>
        <strain evidence="2 3">MCA 4718</strain>
    </source>
</reference>
<gene>
    <name evidence="2" type="ORF">BCV69DRAFT_196163</name>
</gene>
<sequence length="78" mass="8731">MLFSHSLGRLFLQLLISLHLFTLRSSAPPSLLVLCFLQICTCILKILFEPPFFFPATGAKINCSSLLDPQTQCVPYSE</sequence>
<keyword evidence="3" id="KW-1185">Reference proteome</keyword>
<proteinExistence type="predicted"/>
<dbReference type="RefSeq" id="XP_025347847.1">
    <property type="nucleotide sequence ID" value="XM_025489647.1"/>
</dbReference>